<sequence>MSEKISFEIAAAVKGLKKINATTEATKQLSEAVEEQREEVKNLNAQMKKADAYAKSKQRLKRLGGQLDNTKEKMASLGEQYDAQKQHNIVLRNETLRTEREIASLKKEMQSASKEGAQVLSQKISMAETKLEGLGAELDQSRQKALELKAALGKTSQSVQTLTDRKIKQINKTRDLRSQLRQAGVNTKDLASEQQRLAKETEKATQKLGKQGQRLRETQGIQGRIDARNGKFGELGGEAAGLAVKAAPIVGSVAMAMKNESTFADVKKVVDMTPEQSQALREWSLKMSASKDGGGMGANEINAMLAAGGQSGIKDIAELKRFVLDSAQMGVAFDMEAEDAGQTLATFKASMGLDQSGAMSLAGLSNYLSNNSNAKAKDIAAVMARQGATATTSGFTVNEAAALSSSLLSMGMGEERSATALKNISGRLTLGDAASGSQKRSLNRIGFDAQALSVSMQQDASGTLIQVLDAISAAPLEEQSALITQIFGEEAKGAVASLAGNTSVLTKALKLARDGEQAHLQSLQTEFAARIDTSANSWDVFTNKLSRLSVVFGNSLLPALNAVLEPVGELVDWLADFAQKNEQVTAAIGITAAGLGALKVAMLAGKAAALLMGNTFDKGRLFRNRLKDATHDEGRAAAYATRQLRRFNRELRSTPSGRRERGDVYTETRSGRDKRKTETKTEPRSRPRRRRRGLRGVLDRSIDWFKPKDKSPKDKPVALNKLPPASTPPLSKSNNTSSPGSLGLNPSSMLDPKLAALSLAGGGVAMAPMGAIAEEAIGIGGDVADVAGKMGISKVLKPLGMAMSGVQITQGLIEGDNELVGEAAGDIGGSLAGGAAGAAIGTMIFPGVGTVVGG</sequence>
<keyword evidence="6" id="KW-1185">Reference proteome</keyword>
<dbReference type="EMBL" id="LYBM01000089">
    <property type="protein sequence ID" value="ODA28350.1"/>
    <property type="molecule type" value="Genomic_DNA"/>
</dbReference>
<name>A0A1C3E538_9GAMM</name>
<protein>
    <submittedName>
        <fullName evidence="5">Phage tail tape measure protein</fullName>
    </submittedName>
</protein>
<dbReference type="OrthoDB" id="8019720at2"/>
<feature type="compositionally biased region" description="Basic and acidic residues" evidence="3">
    <location>
        <begin position="697"/>
        <end position="716"/>
    </location>
</feature>
<evidence type="ECO:0000256" key="1">
    <source>
        <dbReference type="ARBA" id="ARBA00022612"/>
    </source>
</evidence>
<evidence type="ECO:0000259" key="4">
    <source>
        <dbReference type="Pfam" id="PF10145"/>
    </source>
</evidence>
<dbReference type="PANTHER" id="PTHR37813">
    <property type="entry name" value="FELS-2 PROPHAGE PROTEIN"/>
    <property type="match status" value="1"/>
</dbReference>
<comment type="caution">
    <text evidence="5">The sequence shown here is derived from an EMBL/GenBank/DDBJ whole genome shotgun (WGS) entry which is preliminary data.</text>
</comment>
<feature type="coiled-coil region" evidence="2">
    <location>
        <begin position="19"/>
        <end position="151"/>
    </location>
</feature>
<evidence type="ECO:0000313" key="6">
    <source>
        <dbReference type="Proteomes" id="UP000094936"/>
    </source>
</evidence>
<evidence type="ECO:0000256" key="3">
    <source>
        <dbReference type="SAM" id="MobiDB-lite"/>
    </source>
</evidence>
<proteinExistence type="predicted"/>
<keyword evidence="2" id="KW-0175">Coiled coil</keyword>
<feature type="compositionally biased region" description="Basic and acidic residues" evidence="3">
    <location>
        <begin position="648"/>
        <end position="685"/>
    </location>
</feature>
<dbReference type="STRING" id="1080227.A8L45_23125"/>
<reference evidence="5 6" key="1">
    <citation type="submission" date="2016-05" db="EMBL/GenBank/DDBJ databases">
        <title>Genomic Taxonomy of the Vibrionaceae.</title>
        <authorList>
            <person name="Gomez-Gil B."/>
            <person name="Enciso-Ibarra J."/>
        </authorList>
    </citation>
    <scope>NUCLEOTIDE SEQUENCE [LARGE SCALE GENOMIC DNA]</scope>
    <source>
        <strain evidence="5 6">CAIM 1920</strain>
    </source>
</reference>
<feature type="compositionally biased region" description="Low complexity" evidence="3">
    <location>
        <begin position="737"/>
        <end position="746"/>
    </location>
</feature>
<evidence type="ECO:0000313" key="5">
    <source>
        <dbReference type="EMBL" id="ODA28350.1"/>
    </source>
</evidence>
<dbReference type="Proteomes" id="UP000094936">
    <property type="component" value="Unassembled WGS sequence"/>
</dbReference>
<keyword evidence="1" id="KW-1188">Viral release from host cell</keyword>
<evidence type="ECO:0000256" key="2">
    <source>
        <dbReference type="SAM" id="Coils"/>
    </source>
</evidence>
<dbReference type="RefSeq" id="WP_068905701.1">
    <property type="nucleotide sequence ID" value="NZ_LYBM01000089.1"/>
</dbReference>
<organism evidence="5 6">
    <name type="scientific">Veronia pacifica</name>
    <dbReference type="NCBI Taxonomy" id="1080227"/>
    <lineage>
        <taxon>Bacteria</taxon>
        <taxon>Pseudomonadati</taxon>
        <taxon>Pseudomonadota</taxon>
        <taxon>Gammaproteobacteria</taxon>
        <taxon>Vibrionales</taxon>
        <taxon>Vibrionaceae</taxon>
        <taxon>Veronia</taxon>
    </lineage>
</organism>
<feature type="non-terminal residue" evidence="5">
    <location>
        <position position="854"/>
    </location>
</feature>
<dbReference type="InterPro" id="IPR010090">
    <property type="entry name" value="Phage_tape_meas"/>
</dbReference>
<feature type="region of interest" description="Disordered" evidence="3">
    <location>
        <begin position="648"/>
        <end position="746"/>
    </location>
</feature>
<accession>A0A1C3E538</accession>
<gene>
    <name evidence="5" type="ORF">A8L45_23125</name>
</gene>
<dbReference type="NCBIfam" id="TIGR01760">
    <property type="entry name" value="tape_meas_TP901"/>
    <property type="match status" value="1"/>
</dbReference>
<feature type="domain" description="Phage tail tape measure protein" evidence="4">
    <location>
        <begin position="288"/>
        <end position="488"/>
    </location>
</feature>
<dbReference type="Pfam" id="PF10145">
    <property type="entry name" value="PhageMin_Tail"/>
    <property type="match status" value="1"/>
</dbReference>
<dbReference type="AlphaFoldDB" id="A0A1C3E538"/>
<dbReference type="PANTHER" id="PTHR37813:SF1">
    <property type="entry name" value="FELS-2 PROPHAGE PROTEIN"/>
    <property type="match status" value="1"/>
</dbReference>